<dbReference type="ExpressionAtlas" id="A0A1Z5R5U5">
    <property type="expression patterns" value="baseline"/>
</dbReference>
<dbReference type="Gramene" id="OQU78756">
    <property type="protein sequence ID" value="OQU78756"/>
    <property type="gene ID" value="SORBI_3008G042250"/>
</dbReference>
<gene>
    <name evidence="1" type="ORF">SORBI_3008G042250</name>
</gene>
<accession>A0A1Z5R5U5</accession>
<organism evidence="1 2">
    <name type="scientific">Sorghum bicolor</name>
    <name type="common">Sorghum</name>
    <name type="synonym">Sorghum vulgare</name>
    <dbReference type="NCBI Taxonomy" id="4558"/>
    <lineage>
        <taxon>Eukaryota</taxon>
        <taxon>Viridiplantae</taxon>
        <taxon>Streptophyta</taxon>
        <taxon>Embryophyta</taxon>
        <taxon>Tracheophyta</taxon>
        <taxon>Spermatophyta</taxon>
        <taxon>Magnoliopsida</taxon>
        <taxon>Liliopsida</taxon>
        <taxon>Poales</taxon>
        <taxon>Poaceae</taxon>
        <taxon>PACMAD clade</taxon>
        <taxon>Panicoideae</taxon>
        <taxon>Andropogonodae</taxon>
        <taxon>Andropogoneae</taxon>
        <taxon>Sorghinae</taxon>
        <taxon>Sorghum</taxon>
    </lineage>
</organism>
<sequence length="101" mass="11153">MAAICPRVGSDPVVPAQLHPRHWLHPSDGAPSHLLRLRSSTLTSGSVAVSTHNTRYLMRLSMNCGKRIKVLMVAIFISHERFCCASKSYELCVVQANILVL</sequence>
<protein>
    <submittedName>
        <fullName evidence="1">Uncharacterized protein</fullName>
    </submittedName>
</protein>
<proteinExistence type="predicted"/>
<dbReference type="AlphaFoldDB" id="A0A1Z5R5U5"/>
<name>A0A1Z5R5U5_SORBI</name>
<evidence type="ECO:0000313" key="1">
    <source>
        <dbReference type="EMBL" id="OQU78756.1"/>
    </source>
</evidence>
<keyword evidence="2" id="KW-1185">Reference proteome</keyword>
<evidence type="ECO:0000313" key="2">
    <source>
        <dbReference type="Proteomes" id="UP000000768"/>
    </source>
</evidence>
<reference evidence="1 2" key="1">
    <citation type="journal article" date="2009" name="Nature">
        <title>The Sorghum bicolor genome and the diversification of grasses.</title>
        <authorList>
            <person name="Paterson A.H."/>
            <person name="Bowers J.E."/>
            <person name="Bruggmann R."/>
            <person name="Dubchak I."/>
            <person name="Grimwood J."/>
            <person name="Gundlach H."/>
            <person name="Haberer G."/>
            <person name="Hellsten U."/>
            <person name="Mitros T."/>
            <person name="Poliakov A."/>
            <person name="Schmutz J."/>
            <person name="Spannagl M."/>
            <person name="Tang H."/>
            <person name="Wang X."/>
            <person name="Wicker T."/>
            <person name="Bharti A.K."/>
            <person name="Chapman J."/>
            <person name="Feltus F.A."/>
            <person name="Gowik U."/>
            <person name="Grigoriev I.V."/>
            <person name="Lyons E."/>
            <person name="Maher C.A."/>
            <person name="Martis M."/>
            <person name="Narechania A."/>
            <person name="Otillar R.P."/>
            <person name="Penning B.W."/>
            <person name="Salamov A.A."/>
            <person name="Wang Y."/>
            <person name="Zhang L."/>
            <person name="Carpita N.C."/>
            <person name="Freeling M."/>
            <person name="Gingle A.R."/>
            <person name="Hash C.T."/>
            <person name="Keller B."/>
            <person name="Klein P."/>
            <person name="Kresovich S."/>
            <person name="McCann M.C."/>
            <person name="Ming R."/>
            <person name="Peterson D.G."/>
            <person name="Mehboob-ur-Rahman"/>
            <person name="Ware D."/>
            <person name="Westhoff P."/>
            <person name="Mayer K.F."/>
            <person name="Messing J."/>
            <person name="Rokhsar D.S."/>
        </authorList>
    </citation>
    <scope>NUCLEOTIDE SEQUENCE [LARGE SCALE GENOMIC DNA]</scope>
    <source>
        <strain evidence="2">cv. BTx623</strain>
    </source>
</reference>
<reference evidence="2" key="2">
    <citation type="journal article" date="2018" name="Plant J.">
        <title>The Sorghum bicolor reference genome: improved assembly, gene annotations, a transcriptome atlas, and signatures of genome organization.</title>
        <authorList>
            <person name="McCormick R.F."/>
            <person name="Truong S.K."/>
            <person name="Sreedasyam A."/>
            <person name="Jenkins J."/>
            <person name="Shu S."/>
            <person name="Sims D."/>
            <person name="Kennedy M."/>
            <person name="Amirebrahimi M."/>
            <person name="Weers B.D."/>
            <person name="McKinley B."/>
            <person name="Mattison A."/>
            <person name="Morishige D.T."/>
            <person name="Grimwood J."/>
            <person name="Schmutz J."/>
            <person name="Mullet J.E."/>
        </authorList>
    </citation>
    <scope>NUCLEOTIDE SEQUENCE [LARGE SCALE GENOMIC DNA]</scope>
    <source>
        <strain evidence="2">cv. BTx623</strain>
    </source>
</reference>
<dbReference type="InParanoid" id="A0A1Z5R5U5"/>
<dbReference type="EMBL" id="CM000767">
    <property type="protein sequence ID" value="OQU78756.1"/>
    <property type="molecule type" value="Genomic_DNA"/>
</dbReference>
<dbReference type="Proteomes" id="UP000000768">
    <property type="component" value="Chromosome 8"/>
</dbReference>